<keyword evidence="4" id="KW-1185">Reference proteome</keyword>
<feature type="domain" description="TniQ" evidence="1">
    <location>
        <begin position="4"/>
        <end position="152"/>
    </location>
</feature>
<accession>A0ABW3KFT2</accession>
<comment type="caution">
    <text evidence="3">The sequence shown here is derived from an EMBL/GenBank/DDBJ whole genome shotgun (WGS) entry which is preliminary data.</text>
</comment>
<feature type="domain" description="Transposon Tn7 transposition protein TnsD C-terminal" evidence="2">
    <location>
        <begin position="362"/>
        <end position="464"/>
    </location>
</feature>
<evidence type="ECO:0000259" key="1">
    <source>
        <dbReference type="Pfam" id="PF06527"/>
    </source>
</evidence>
<protein>
    <submittedName>
        <fullName evidence="3">TnsD family Tn7-like transposition protein</fullName>
    </submittedName>
</protein>
<evidence type="ECO:0000259" key="2">
    <source>
        <dbReference type="Pfam" id="PF15978"/>
    </source>
</evidence>
<feature type="domain" description="Transposon Tn7 transposition protein TnsD C-terminal" evidence="2">
    <location>
        <begin position="186"/>
        <end position="294"/>
    </location>
</feature>
<gene>
    <name evidence="3" type="ORF">ACFQ1C_04860</name>
</gene>
<dbReference type="Proteomes" id="UP001597048">
    <property type="component" value="Unassembled WGS sequence"/>
</dbReference>
<sequence>MKVPKPFPDELLLSRLNRYVTMYGVHIVEFTEKAFGKDRVSVHPFLPAGIEQLAALIDENKDRIINEQTLAPLFFLFMPKHAAQLKRLMLACEGAKAFRYSQLASFSSRHTLCLKWCPVCAGKELKELGVAYWHRTHQIPGLTACPFHPVLLHRMLLVSRQRVMAGCLPSHTDAVVPAAEVEVRVARFAYELLQLNSRDMGQLDLASVYRHRLSELGFITAHGRVRREGVMKEFMAVAGLYRPAFDTDLPRNDRDYRYISQLLEPESSRHPFRHLLFSCWLYNQPQDLFKRTHSSSSASESNKLKSSKKLRIVELKCLALLRESHSLAEIYRITGKSRCYLKRLALLNAIPIETKPRALTDECKHCILRLAHAGVHRKAISKRCGIGIGSVEQVISSTHGMVDRRKLCHWESKRRRCRVKILRYRQSYPKAIRQQIKVQCNAEFFWLYLNDRGWLEAVLPKSKKPIGRTR</sequence>
<name>A0ABW3KFT2_9GAMM</name>
<dbReference type="Pfam" id="PF15978">
    <property type="entry name" value="TnsD"/>
    <property type="match status" value="2"/>
</dbReference>
<reference evidence="4" key="1">
    <citation type="journal article" date="2019" name="Int. J. Syst. Evol. Microbiol.">
        <title>The Global Catalogue of Microorganisms (GCM) 10K type strain sequencing project: providing services to taxonomists for standard genome sequencing and annotation.</title>
        <authorList>
            <consortium name="The Broad Institute Genomics Platform"/>
            <consortium name="The Broad Institute Genome Sequencing Center for Infectious Disease"/>
            <person name="Wu L."/>
            <person name="Ma J."/>
        </authorList>
    </citation>
    <scope>NUCLEOTIDE SEQUENCE [LARGE SCALE GENOMIC DNA]</scope>
    <source>
        <strain evidence="4">CCUG 60525</strain>
    </source>
</reference>
<dbReference type="EMBL" id="JBHTJS010000014">
    <property type="protein sequence ID" value="MFD1007489.1"/>
    <property type="molecule type" value="Genomic_DNA"/>
</dbReference>
<dbReference type="RefSeq" id="WP_379557410.1">
    <property type="nucleotide sequence ID" value="NZ_JBHTJS010000014.1"/>
</dbReference>
<dbReference type="InterPro" id="IPR009492">
    <property type="entry name" value="TniQ"/>
</dbReference>
<dbReference type="Pfam" id="PF06527">
    <property type="entry name" value="TniQ"/>
    <property type="match status" value="1"/>
</dbReference>
<organism evidence="3 4">
    <name type="scientific">Oceanisphaera ostreae</name>
    <dbReference type="NCBI Taxonomy" id="914151"/>
    <lineage>
        <taxon>Bacteria</taxon>
        <taxon>Pseudomonadati</taxon>
        <taxon>Pseudomonadota</taxon>
        <taxon>Gammaproteobacteria</taxon>
        <taxon>Aeromonadales</taxon>
        <taxon>Aeromonadaceae</taxon>
        <taxon>Oceanisphaera</taxon>
    </lineage>
</organism>
<evidence type="ECO:0000313" key="4">
    <source>
        <dbReference type="Proteomes" id="UP001597048"/>
    </source>
</evidence>
<dbReference type="InterPro" id="IPR032750">
    <property type="entry name" value="TnsD_C"/>
</dbReference>
<proteinExistence type="predicted"/>
<evidence type="ECO:0000313" key="3">
    <source>
        <dbReference type="EMBL" id="MFD1007489.1"/>
    </source>
</evidence>